<dbReference type="AlphaFoldDB" id="A0A9X2DAS6"/>
<dbReference type="Pfam" id="PF03466">
    <property type="entry name" value="LysR_substrate"/>
    <property type="match status" value="1"/>
</dbReference>
<accession>A0A9X2DAS6</accession>
<name>A0A9X2DAS6_9ACTN</name>
<dbReference type="PROSITE" id="PS50931">
    <property type="entry name" value="HTH_LYSR"/>
    <property type="match status" value="1"/>
</dbReference>
<sequence>MPDLHEPSDLPDLASLRLLAEVERLGGIAAAGRALGLTQQSASERLRALETRTRLTLVERRARGSALTPAGRLLVEWSHDLLVRAEEVAAAVRTLADGRSRELRVHASMTTAEHLLPRWLVRLRSQREVAASLRAVNSEQVVAAVRAGECDLGFVEGPVDLAGLASATVGHDRLVLVAAPDDRWARRRAPITPAEVAERPLTLREPGSGTRAVLEGTVAAATGRRLRSESELTSTAAVLASVRAGGAPAFVSGWAAEPAARSGAVVLVPTEGLDLARPLRAVWAGSSRPPAGPVRDLLAIATREAESPDPSVG</sequence>
<dbReference type="RefSeq" id="WP_250828500.1">
    <property type="nucleotide sequence ID" value="NZ_JAMOIL010000031.1"/>
</dbReference>
<dbReference type="Gene3D" id="1.10.10.10">
    <property type="entry name" value="Winged helix-like DNA-binding domain superfamily/Winged helix DNA-binding domain"/>
    <property type="match status" value="1"/>
</dbReference>
<keyword evidence="7" id="KW-1185">Reference proteome</keyword>
<evidence type="ECO:0000313" key="7">
    <source>
        <dbReference type="Proteomes" id="UP001139485"/>
    </source>
</evidence>
<keyword evidence="3" id="KW-0238">DNA-binding</keyword>
<dbReference type="InterPro" id="IPR005119">
    <property type="entry name" value="LysR_subst-bd"/>
</dbReference>
<organism evidence="6 7">
    <name type="scientific">Nocardioides bruguierae</name>
    <dbReference type="NCBI Taxonomy" id="2945102"/>
    <lineage>
        <taxon>Bacteria</taxon>
        <taxon>Bacillati</taxon>
        <taxon>Actinomycetota</taxon>
        <taxon>Actinomycetes</taxon>
        <taxon>Propionibacteriales</taxon>
        <taxon>Nocardioidaceae</taxon>
        <taxon>Nocardioides</taxon>
    </lineage>
</organism>
<dbReference type="EMBL" id="JAMOIL010000031">
    <property type="protein sequence ID" value="MCM0622265.1"/>
    <property type="molecule type" value="Genomic_DNA"/>
</dbReference>
<dbReference type="SUPFAM" id="SSF46785">
    <property type="entry name" value="Winged helix' DNA-binding domain"/>
    <property type="match status" value="1"/>
</dbReference>
<dbReference type="Gene3D" id="3.40.190.10">
    <property type="entry name" value="Periplasmic binding protein-like II"/>
    <property type="match status" value="2"/>
</dbReference>
<protein>
    <submittedName>
        <fullName evidence="6">LysR family transcriptional regulator</fullName>
    </submittedName>
</protein>
<dbReference type="InterPro" id="IPR036390">
    <property type="entry name" value="WH_DNA-bd_sf"/>
</dbReference>
<feature type="domain" description="HTH lysR-type" evidence="5">
    <location>
        <begin position="11"/>
        <end position="68"/>
    </location>
</feature>
<dbReference type="GO" id="GO:0003700">
    <property type="term" value="F:DNA-binding transcription factor activity"/>
    <property type="evidence" value="ECO:0007669"/>
    <property type="project" value="InterPro"/>
</dbReference>
<evidence type="ECO:0000256" key="2">
    <source>
        <dbReference type="ARBA" id="ARBA00023015"/>
    </source>
</evidence>
<keyword evidence="4" id="KW-0804">Transcription</keyword>
<proteinExistence type="inferred from homology"/>
<dbReference type="PANTHER" id="PTHR30126">
    <property type="entry name" value="HTH-TYPE TRANSCRIPTIONAL REGULATOR"/>
    <property type="match status" value="1"/>
</dbReference>
<dbReference type="SUPFAM" id="SSF53850">
    <property type="entry name" value="Periplasmic binding protein-like II"/>
    <property type="match status" value="1"/>
</dbReference>
<comment type="caution">
    <text evidence="6">The sequence shown here is derived from an EMBL/GenBank/DDBJ whole genome shotgun (WGS) entry which is preliminary data.</text>
</comment>
<dbReference type="PANTHER" id="PTHR30126:SF39">
    <property type="entry name" value="HTH-TYPE TRANSCRIPTIONAL REGULATOR CYSL"/>
    <property type="match status" value="1"/>
</dbReference>
<dbReference type="GO" id="GO:0000976">
    <property type="term" value="F:transcription cis-regulatory region binding"/>
    <property type="evidence" value="ECO:0007669"/>
    <property type="project" value="TreeGrafter"/>
</dbReference>
<evidence type="ECO:0000256" key="3">
    <source>
        <dbReference type="ARBA" id="ARBA00023125"/>
    </source>
</evidence>
<evidence type="ECO:0000259" key="5">
    <source>
        <dbReference type="PROSITE" id="PS50931"/>
    </source>
</evidence>
<evidence type="ECO:0000313" key="6">
    <source>
        <dbReference type="EMBL" id="MCM0622265.1"/>
    </source>
</evidence>
<keyword evidence="2" id="KW-0805">Transcription regulation</keyword>
<dbReference type="InterPro" id="IPR036388">
    <property type="entry name" value="WH-like_DNA-bd_sf"/>
</dbReference>
<evidence type="ECO:0000256" key="1">
    <source>
        <dbReference type="ARBA" id="ARBA00009437"/>
    </source>
</evidence>
<evidence type="ECO:0000256" key="4">
    <source>
        <dbReference type="ARBA" id="ARBA00023163"/>
    </source>
</evidence>
<reference evidence="6" key="1">
    <citation type="submission" date="2022-05" db="EMBL/GenBank/DDBJ databases">
        <authorList>
            <person name="Tuo L."/>
        </authorList>
    </citation>
    <scope>NUCLEOTIDE SEQUENCE</scope>
    <source>
        <strain evidence="6">BSK12Z-4</strain>
    </source>
</reference>
<dbReference type="Proteomes" id="UP001139485">
    <property type="component" value="Unassembled WGS sequence"/>
</dbReference>
<gene>
    <name evidence="6" type="ORF">M8330_18380</name>
</gene>
<dbReference type="InterPro" id="IPR000847">
    <property type="entry name" value="LysR_HTH_N"/>
</dbReference>
<comment type="similarity">
    <text evidence="1">Belongs to the LysR transcriptional regulatory family.</text>
</comment>
<dbReference type="Pfam" id="PF00126">
    <property type="entry name" value="HTH_1"/>
    <property type="match status" value="1"/>
</dbReference>